<keyword evidence="5" id="KW-0472">Membrane</keyword>
<dbReference type="InterPro" id="IPR005828">
    <property type="entry name" value="MFS_sugar_transport-like"/>
</dbReference>
<dbReference type="AlphaFoldDB" id="A0A0D2XL42"/>
<protein>
    <submittedName>
        <fullName evidence="6">Uncharacterized protein</fullName>
    </submittedName>
</protein>
<dbReference type="PANTHER" id="PTHR48022:SF22">
    <property type="entry name" value="MAJOR FACILITATOR SUPERFAMILY (MFS) PROFILE DOMAIN-CONTAINING PROTEIN"/>
    <property type="match status" value="1"/>
</dbReference>
<comment type="similarity">
    <text evidence="2">Belongs to the major facilitator superfamily. Sugar transporter (TC 2.A.1.1) family.</text>
</comment>
<proteinExistence type="inferred from homology"/>
<evidence type="ECO:0000256" key="1">
    <source>
        <dbReference type="ARBA" id="ARBA00004141"/>
    </source>
</evidence>
<evidence type="ECO:0000256" key="5">
    <source>
        <dbReference type="ARBA" id="ARBA00023136"/>
    </source>
</evidence>
<dbReference type="GO" id="GO:0005351">
    <property type="term" value="F:carbohydrate:proton symporter activity"/>
    <property type="evidence" value="ECO:0007669"/>
    <property type="project" value="TreeGrafter"/>
</dbReference>
<dbReference type="InterPro" id="IPR050360">
    <property type="entry name" value="MFS_Sugar_Transporters"/>
</dbReference>
<accession>A0A0D2XL42</accession>
<dbReference type="EnsemblFungi" id="FOXG_04666T0">
    <property type="protein sequence ID" value="FOXG_04666P0"/>
    <property type="gene ID" value="FOXG_04666"/>
</dbReference>
<evidence type="ECO:0000256" key="3">
    <source>
        <dbReference type="ARBA" id="ARBA00022692"/>
    </source>
</evidence>
<dbReference type="VEuPathDB" id="FungiDB:FOXG_04666"/>
<evidence type="ECO:0000313" key="6">
    <source>
        <dbReference type="EnsemblFungi" id="FOXG_04666P0"/>
    </source>
</evidence>
<dbReference type="Gene3D" id="1.20.1250.20">
    <property type="entry name" value="MFS general substrate transporter like domains"/>
    <property type="match status" value="1"/>
</dbReference>
<dbReference type="PANTHER" id="PTHR48022">
    <property type="entry name" value="PLASTIDIC GLUCOSE TRANSPORTER 4"/>
    <property type="match status" value="1"/>
</dbReference>
<dbReference type="InterPro" id="IPR036259">
    <property type="entry name" value="MFS_trans_sf"/>
</dbReference>
<dbReference type="SUPFAM" id="SSF103473">
    <property type="entry name" value="MFS general substrate transporter"/>
    <property type="match status" value="1"/>
</dbReference>
<sequence>MEKPESTAHVERSDSKTVHVSPDHTRGHAIQHQEHNRTYLQTLRRDPWLLLWIGVMLWTLIVRGFENQSSGSVISIPVFKERFGKQLDDGSYFIETSWQSALSGGSNGAAIFGAWASSYFADLIGFKPVILIAAAINIGSVGVEFASTSIEMFFAGKMVNFVAIGAFQNLCTAYVADVSPLAIRSTTIGFCNLAQCIGPFISAILSNFSSQWESNWSWQSLIVAQWGFAGVALIGQLFMPESPVYLVRKGKMEKARMALERMYSDPEDASGHLERIKLTLEEADSQNLGSYLDCFKGTNLRRSLIAIMVFLSEPMSGLGFVSNYGALMYQYLGISDKKSFEIQIGAQILSMSGATIAFLVGDFYGRRPMYLAGCIGLSLLLICMGISGSVNTTAAVTASVGFYTMYNFFYNVGVGSTVYTLAGEIPTSVLRTKTLAISISISSAVNTMWSFVAPYMFNPGYGNLKAKIGFVYGAFMVIFAVMAFFFVPETRMRSYEELDELFMNKVPTRQFRTYVTLAERRAEEAYAIEHGIKDTVKDV</sequence>
<dbReference type="GO" id="GO:0016020">
    <property type="term" value="C:membrane"/>
    <property type="evidence" value="ECO:0007669"/>
    <property type="project" value="UniProtKB-SubCell"/>
</dbReference>
<organism evidence="6 7">
    <name type="scientific">Fusarium oxysporum (strain Fo5176)</name>
    <name type="common">Fusarium vascular wilt</name>
    <dbReference type="NCBI Taxonomy" id="660025"/>
    <lineage>
        <taxon>Eukaryota</taxon>
        <taxon>Fungi</taxon>
        <taxon>Dikarya</taxon>
        <taxon>Ascomycota</taxon>
        <taxon>Pezizomycotina</taxon>
        <taxon>Sordariomycetes</taxon>
        <taxon>Hypocreomycetidae</taxon>
        <taxon>Hypocreales</taxon>
        <taxon>Nectriaceae</taxon>
        <taxon>Fusarium</taxon>
        <taxon>Fusarium oxysporum species complex</taxon>
    </lineage>
</organism>
<dbReference type="Proteomes" id="UP000002489">
    <property type="component" value="Unassembled WGS sequence"/>
</dbReference>
<reference evidence="6" key="2">
    <citation type="submission" date="2025-08" db="UniProtKB">
        <authorList>
            <consortium name="EnsemblFungi"/>
        </authorList>
    </citation>
    <scope>IDENTIFICATION</scope>
    <source>
        <strain evidence="6">4287 / CBS 123668 / FGSC 9935 / NRRL 34936</strain>
    </source>
</reference>
<keyword evidence="3" id="KW-0812">Transmembrane</keyword>
<evidence type="ECO:0000256" key="2">
    <source>
        <dbReference type="ARBA" id="ARBA00010992"/>
    </source>
</evidence>
<dbReference type="InterPro" id="IPR020846">
    <property type="entry name" value="MFS_dom"/>
</dbReference>
<keyword evidence="4" id="KW-1133">Transmembrane helix</keyword>
<dbReference type="Pfam" id="PF00083">
    <property type="entry name" value="Sugar_tr"/>
    <property type="match status" value="1"/>
</dbReference>
<gene>
    <name evidence="6" type="primary">28946694</name>
</gene>
<comment type="subcellular location">
    <subcellularLocation>
        <location evidence="1">Membrane</location>
        <topology evidence="1">Multi-pass membrane protein</topology>
    </subcellularLocation>
</comment>
<reference evidence="7" key="1">
    <citation type="journal article" date="2012" name="Mol. Plant Microbe Interact.">
        <title>A highly conserved effector in Fusarium oxysporum is required for full virulence on Arabidopsis.</title>
        <authorList>
            <person name="Thatcher L.F."/>
            <person name="Gardiner D.M."/>
            <person name="Kazan K."/>
            <person name="Manners J."/>
        </authorList>
    </citation>
    <scope>NUCLEOTIDE SEQUENCE [LARGE SCALE GENOMIC DNA]</scope>
    <source>
        <strain evidence="7">Fo5176</strain>
    </source>
</reference>
<dbReference type="PROSITE" id="PS50850">
    <property type="entry name" value="MFS"/>
    <property type="match status" value="1"/>
</dbReference>
<evidence type="ECO:0000313" key="7">
    <source>
        <dbReference type="Proteomes" id="UP000002489"/>
    </source>
</evidence>
<dbReference type="FunFam" id="1.20.1250.20:FF:000078">
    <property type="entry name" value="MFS maltose transporter, putative"/>
    <property type="match status" value="1"/>
</dbReference>
<name>A0A0D2XL42_FUSOF</name>
<evidence type="ECO:0000256" key="4">
    <source>
        <dbReference type="ARBA" id="ARBA00022989"/>
    </source>
</evidence>